<feature type="signal peptide" evidence="11">
    <location>
        <begin position="1"/>
        <end position="15"/>
    </location>
</feature>
<evidence type="ECO:0000256" key="1">
    <source>
        <dbReference type="ARBA" id="ARBA00004251"/>
    </source>
</evidence>
<evidence type="ECO:0000259" key="12">
    <source>
        <dbReference type="PROSITE" id="PS50835"/>
    </source>
</evidence>
<sequence>MSSELLLLSVQLVLSFVVLSVQQVVEVDSGEESVLLPCITTVTLPGDARVEWRDRGGRRVHVYENGSDHPEEQNQFYRNRTKMKEDLLRTGDFSLSLEHPTDRDTNIYTCSIFSRDGNILMKKQIDLRVKGQWFNSPGQRCPLCCSLQLLFLCCSLQLLFL</sequence>
<dbReference type="GO" id="GO:0006955">
    <property type="term" value="P:immune response"/>
    <property type="evidence" value="ECO:0007669"/>
    <property type="project" value="TreeGrafter"/>
</dbReference>
<evidence type="ECO:0000256" key="3">
    <source>
        <dbReference type="ARBA" id="ARBA00022692"/>
    </source>
</evidence>
<feature type="domain" description="Ig-like" evidence="12">
    <location>
        <begin position="15"/>
        <end position="126"/>
    </location>
</feature>
<dbReference type="GO" id="GO:0007166">
    <property type="term" value="P:cell surface receptor signaling pathway"/>
    <property type="evidence" value="ECO:0007669"/>
    <property type="project" value="TreeGrafter"/>
</dbReference>
<dbReference type="InterPro" id="IPR007110">
    <property type="entry name" value="Ig-like_dom"/>
</dbReference>
<dbReference type="GO" id="GO:0071222">
    <property type="term" value="P:cellular response to lipopolysaccharide"/>
    <property type="evidence" value="ECO:0007669"/>
    <property type="project" value="TreeGrafter"/>
</dbReference>
<evidence type="ECO:0000256" key="4">
    <source>
        <dbReference type="ARBA" id="ARBA00022729"/>
    </source>
</evidence>
<evidence type="ECO:0000256" key="11">
    <source>
        <dbReference type="SAM" id="SignalP"/>
    </source>
</evidence>
<dbReference type="GeneTree" id="ENSGT01130000278575"/>
<reference evidence="13" key="2">
    <citation type="submission" date="2025-09" db="UniProtKB">
        <authorList>
            <consortium name="Ensembl"/>
        </authorList>
    </citation>
    <scope>IDENTIFICATION</scope>
</reference>
<accession>A0A3Q2U0H0</accession>
<evidence type="ECO:0000256" key="2">
    <source>
        <dbReference type="ARBA" id="ARBA00022475"/>
    </source>
</evidence>
<dbReference type="Gene3D" id="2.60.40.10">
    <property type="entry name" value="Immunoglobulins"/>
    <property type="match status" value="1"/>
</dbReference>
<keyword evidence="4 11" id="KW-0732">Signal</keyword>
<dbReference type="InterPro" id="IPR013106">
    <property type="entry name" value="Ig_V-set"/>
</dbReference>
<dbReference type="InterPro" id="IPR051713">
    <property type="entry name" value="T-cell_Activation_Regulation"/>
</dbReference>
<evidence type="ECO:0000256" key="5">
    <source>
        <dbReference type="ARBA" id="ARBA00022989"/>
    </source>
</evidence>
<dbReference type="GO" id="GO:0042102">
    <property type="term" value="P:positive regulation of T cell proliferation"/>
    <property type="evidence" value="ECO:0007669"/>
    <property type="project" value="TreeGrafter"/>
</dbReference>
<dbReference type="Proteomes" id="UP000265000">
    <property type="component" value="Unplaced"/>
</dbReference>
<keyword evidence="2" id="KW-1003">Cell membrane</keyword>
<dbReference type="InterPro" id="IPR036179">
    <property type="entry name" value="Ig-like_dom_sf"/>
</dbReference>
<dbReference type="AlphaFoldDB" id="A0A3Q2U0H0"/>
<dbReference type="Ensembl" id="ENSFHET00000011664.1">
    <property type="protein sequence ID" value="ENSFHEP00000022910.1"/>
    <property type="gene ID" value="ENSFHEG00000003593.1"/>
</dbReference>
<keyword evidence="7" id="KW-1015">Disulfide bond</keyword>
<evidence type="ECO:0000256" key="10">
    <source>
        <dbReference type="ARBA" id="ARBA00023319"/>
    </source>
</evidence>
<dbReference type="GO" id="GO:0042130">
    <property type="term" value="P:negative regulation of T cell proliferation"/>
    <property type="evidence" value="ECO:0007669"/>
    <property type="project" value="TreeGrafter"/>
</dbReference>
<reference evidence="13" key="1">
    <citation type="submission" date="2025-08" db="UniProtKB">
        <authorList>
            <consortium name="Ensembl"/>
        </authorList>
    </citation>
    <scope>IDENTIFICATION</scope>
</reference>
<evidence type="ECO:0000256" key="8">
    <source>
        <dbReference type="ARBA" id="ARBA00023170"/>
    </source>
</evidence>
<evidence type="ECO:0000256" key="7">
    <source>
        <dbReference type="ARBA" id="ARBA00023157"/>
    </source>
</evidence>
<name>A0A3Q2U0H0_FUNHE</name>
<keyword evidence="8" id="KW-0675">Receptor</keyword>
<comment type="subcellular location">
    <subcellularLocation>
        <location evidence="1">Cell membrane</location>
        <topology evidence="1">Single-pass type I membrane protein</topology>
    </subcellularLocation>
</comment>
<keyword evidence="6" id="KW-0472">Membrane</keyword>
<keyword evidence="14" id="KW-1185">Reference proteome</keyword>
<evidence type="ECO:0000313" key="14">
    <source>
        <dbReference type="Proteomes" id="UP000265000"/>
    </source>
</evidence>
<dbReference type="InterPro" id="IPR013783">
    <property type="entry name" value="Ig-like_fold"/>
</dbReference>
<keyword evidence="5" id="KW-1133">Transmembrane helix</keyword>
<keyword evidence="3" id="KW-0812">Transmembrane</keyword>
<dbReference type="Pfam" id="PF07686">
    <property type="entry name" value="V-set"/>
    <property type="match status" value="1"/>
</dbReference>
<dbReference type="PANTHER" id="PTHR25466:SF14">
    <property type="entry name" value="BUTYROPHILIN SUBFAMILY 2 MEMBER A2-LIKE-RELATED"/>
    <property type="match status" value="1"/>
</dbReference>
<evidence type="ECO:0000256" key="6">
    <source>
        <dbReference type="ARBA" id="ARBA00023136"/>
    </source>
</evidence>
<feature type="chain" id="PRO_5018586039" description="Ig-like domain-containing protein" evidence="11">
    <location>
        <begin position="16"/>
        <end position="161"/>
    </location>
</feature>
<dbReference type="PROSITE" id="PS50835">
    <property type="entry name" value="IG_LIKE"/>
    <property type="match status" value="1"/>
</dbReference>
<evidence type="ECO:0000313" key="13">
    <source>
        <dbReference type="Ensembl" id="ENSFHEP00000022910.1"/>
    </source>
</evidence>
<keyword evidence="9" id="KW-0325">Glycoprotein</keyword>
<evidence type="ECO:0000256" key="9">
    <source>
        <dbReference type="ARBA" id="ARBA00023180"/>
    </source>
</evidence>
<organism evidence="13 14">
    <name type="scientific">Fundulus heteroclitus</name>
    <name type="common">Killifish</name>
    <name type="synonym">Mummichog</name>
    <dbReference type="NCBI Taxonomy" id="8078"/>
    <lineage>
        <taxon>Eukaryota</taxon>
        <taxon>Metazoa</taxon>
        <taxon>Chordata</taxon>
        <taxon>Craniata</taxon>
        <taxon>Vertebrata</taxon>
        <taxon>Euteleostomi</taxon>
        <taxon>Actinopterygii</taxon>
        <taxon>Neopterygii</taxon>
        <taxon>Teleostei</taxon>
        <taxon>Neoteleostei</taxon>
        <taxon>Acanthomorphata</taxon>
        <taxon>Ovalentaria</taxon>
        <taxon>Atherinomorphae</taxon>
        <taxon>Cyprinodontiformes</taxon>
        <taxon>Fundulidae</taxon>
        <taxon>Fundulus</taxon>
    </lineage>
</organism>
<protein>
    <recommendedName>
        <fullName evidence="12">Ig-like domain-containing protein</fullName>
    </recommendedName>
</protein>
<proteinExistence type="predicted"/>
<dbReference type="GO" id="GO:0031295">
    <property type="term" value="P:T cell costimulation"/>
    <property type="evidence" value="ECO:0007669"/>
    <property type="project" value="TreeGrafter"/>
</dbReference>
<dbReference type="SUPFAM" id="SSF48726">
    <property type="entry name" value="Immunoglobulin"/>
    <property type="match status" value="1"/>
</dbReference>
<keyword evidence="10" id="KW-0393">Immunoglobulin domain</keyword>
<dbReference type="PANTHER" id="PTHR25466">
    <property type="entry name" value="T-LYMPHOCYTE ACTIVATION ANTIGEN"/>
    <property type="match status" value="1"/>
</dbReference>
<dbReference type="GO" id="GO:0009897">
    <property type="term" value="C:external side of plasma membrane"/>
    <property type="evidence" value="ECO:0007669"/>
    <property type="project" value="TreeGrafter"/>
</dbReference>